<evidence type="ECO:0000313" key="7">
    <source>
        <dbReference type="Proteomes" id="UP000031549"/>
    </source>
</evidence>
<name>A0A846HM29_9CYAN</name>
<dbReference type="PANTHER" id="PTHR10146">
    <property type="entry name" value="PROLINE SYNTHETASE CO-TRANSCRIBED BACTERIAL HOMOLOG PROTEIN"/>
    <property type="match status" value="1"/>
</dbReference>
<feature type="domain" description="Alanine racemase N-terminal" evidence="5">
    <location>
        <begin position="4"/>
        <end position="221"/>
    </location>
</feature>
<dbReference type="InterPro" id="IPR029066">
    <property type="entry name" value="PLP-binding_barrel"/>
</dbReference>
<dbReference type="RefSeq" id="WP_039752520.1">
    <property type="nucleotide sequence ID" value="NZ_JTCM02000215.1"/>
</dbReference>
<feature type="modified residue" description="N6-(pyridoxal phosphate)lysine" evidence="2 3">
    <location>
        <position position="27"/>
    </location>
</feature>
<evidence type="ECO:0000256" key="1">
    <source>
        <dbReference type="ARBA" id="ARBA00022898"/>
    </source>
</evidence>
<keyword evidence="7" id="KW-1185">Reference proteome</keyword>
<accession>A0A846HM29</accession>
<gene>
    <name evidence="6" type="ORF">PI95_034865</name>
</gene>
<dbReference type="Pfam" id="PF01168">
    <property type="entry name" value="Ala_racemase_N"/>
    <property type="match status" value="1"/>
</dbReference>
<dbReference type="FunFam" id="3.20.20.10:FF:000018">
    <property type="entry name" value="Pyridoxal phosphate homeostasis protein"/>
    <property type="match status" value="1"/>
</dbReference>
<comment type="function">
    <text evidence="2">Pyridoxal 5'-phosphate (PLP)-binding protein, which is involved in PLP homeostasis.</text>
</comment>
<evidence type="ECO:0000256" key="2">
    <source>
        <dbReference type="HAMAP-Rule" id="MF_02087"/>
    </source>
</evidence>
<dbReference type="InterPro" id="IPR001608">
    <property type="entry name" value="Ala_racemase_N"/>
</dbReference>
<evidence type="ECO:0000259" key="5">
    <source>
        <dbReference type="Pfam" id="PF01168"/>
    </source>
</evidence>
<reference evidence="6 7" key="1">
    <citation type="journal article" date="2015" name="Genome Announc.">
        <title>Draft Genome Sequence of Cyanobacterium Hassallia byssoidea Strain VB512170, Isolated from Monuments in India.</title>
        <authorList>
            <person name="Singh D."/>
            <person name="Chandrababunaidu M.M."/>
            <person name="Panda A."/>
            <person name="Sen D."/>
            <person name="Bhattacharyya S."/>
            <person name="Adhikary S.P."/>
            <person name="Tripathy S."/>
        </authorList>
    </citation>
    <scope>NUCLEOTIDE SEQUENCE [LARGE SCALE GENOMIC DNA]</scope>
    <source>
        <strain evidence="6 7">VB512170</strain>
    </source>
</reference>
<dbReference type="SUPFAM" id="SSF51419">
    <property type="entry name" value="PLP-binding barrel"/>
    <property type="match status" value="1"/>
</dbReference>
<dbReference type="HAMAP" id="MF_02087">
    <property type="entry name" value="PLP_homeostasis"/>
    <property type="match status" value="1"/>
</dbReference>
<comment type="similarity">
    <text evidence="2 4">Belongs to the pyridoxal phosphate-binding protein YggS/PROSC family.</text>
</comment>
<comment type="cofactor">
    <cofactor evidence="3">
        <name>pyridoxal 5'-phosphate</name>
        <dbReference type="ChEBI" id="CHEBI:597326"/>
    </cofactor>
</comment>
<keyword evidence="1 2" id="KW-0663">Pyridoxal phosphate</keyword>
<dbReference type="CDD" id="cd00635">
    <property type="entry name" value="PLPDE_III_YBL036c_like"/>
    <property type="match status" value="1"/>
</dbReference>
<comment type="caution">
    <text evidence="6">The sequence shown here is derived from an EMBL/GenBank/DDBJ whole genome shotgun (WGS) entry which is preliminary data.</text>
</comment>
<protein>
    <recommendedName>
        <fullName evidence="2">Pyridoxal phosphate homeostasis protein</fullName>
        <shortName evidence="2">PLP homeostasis protein</shortName>
    </recommendedName>
</protein>
<evidence type="ECO:0000256" key="3">
    <source>
        <dbReference type="PIRSR" id="PIRSR004848-1"/>
    </source>
</evidence>
<dbReference type="PIRSF" id="PIRSF004848">
    <property type="entry name" value="YBL036c_PLPDEIII"/>
    <property type="match status" value="1"/>
</dbReference>
<sequence length="223" mass="24860">MSSSIKERITTIRSSLPDSVRLIAVTKQVSCEVMRSAYAAGLRDFAESRIQEATSKQVELQDLTDITWHFIGHLQSNKAKKALSQFSWIHSVDNLQLAQRLNQLAQELKVSPQVCLQVKILVDPNKSGWSATQLLADLPALNQCENLKIQGLMTIPPAGLDDAEIARVFNRTRELAQEIQRQNWSNIKMQHLSMGMSGDYKLAVQAGATMVRLGTILFGDRSV</sequence>
<dbReference type="NCBIfam" id="TIGR00044">
    <property type="entry name" value="YggS family pyridoxal phosphate-dependent enzyme"/>
    <property type="match status" value="1"/>
</dbReference>
<dbReference type="AlphaFoldDB" id="A0A846HM29"/>
<dbReference type="GO" id="GO:0030170">
    <property type="term" value="F:pyridoxal phosphate binding"/>
    <property type="evidence" value="ECO:0007669"/>
    <property type="project" value="UniProtKB-UniRule"/>
</dbReference>
<evidence type="ECO:0000256" key="4">
    <source>
        <dbReference type="RuleBase" id="RU004514"/>
    </source>
</evidence>
<dbReference type="EMBL" id="JTCM02000215">
    <property type="protein sequence ID" value="NEU77499.1"/>
    <property type="molecule type" value="Genomic_DNA"/>
</dbReference>
<proteinExistence type="inferred from homology"/>
<dbReference type="PANTHER" id="PTHR10146:SF14">
    <property type="entry name" value="PYRIDOXAL PHOSPHATE HOMEOSTASIS PROTEIN"/>
    <property type="match status" value="1"/>
</dbReference>
<evidence type="ECO:0000313" key="6">
    <source>
        <dbReference type="EMBL" id="NEU77499.1"/>
    </source>
</evidence>
<dbReference type="Gene3D" id="3.20.20.10">
    <property type="entry name" value="Alanine racemase"/>
    <property type="match status" value="1"/>
</dbReference>
<dbReference type="Proteomes" id="UP000031549">
    <property type="component" value="Unassembled WGS sequence"/>
</dbReference>
<organism evidence="6 7">
    <name type="scientific">Hassallia byssoidea VB512170</name>
    <dbReference type="NCBI Taxonomy" id="1304833"/>
    <lineage>
        <taxon>Bacteria</taxon>
        <taxon>Bacillati</taxon>
        <taxon>Cyanobacteriota</taxon>
        <taxon>Cyanophyceae</taxon>
        <taxon>Nostocales</taxon>
        <taxon>Tolypothrichaceae</taxon>
        <taxon>Hassallia</taxon>
    </lineage>
</organism>
<dbReference type="InterPro" id="IPR011078">
    <property type="entry name" value="PyrdxlP_homeostasis"/>
</dbReference>